<evidence type="ECO:0000313" key="3">
    <source>
        <dbReference type="Proteomes" id="UP000294933"/>
    </source>
</evidence>
<organism evidence="2 3">
    <name type="scientific">Rickenella mellea</name>
    <dbReference type="NCBI Taxonomy" id="50990"/>
    <lineage>
        <taxon>Eukaryota</taxon>
        <taxon>Fungi</taxon>
        <taxon>Dikarya</taxon>
        <taxon>Basidiomycota</taxon>
        <taxon>Agaricomycotina</taxon>
        <taxon>Agaricomycetes</taxon>
        <taxon>Hymenochaetales</taxon>
        <taxon>Rickenellaceae</taxon>
        <taxon>Rickenella</taxon>
    </lineage>
</organism>
<name>A0A4Y7QBV3_9AGAM</name>
<reference evidence="2 3" key="1">
    <citation type="submission" date="2018-06" db="EMBL/GenBank/DDBJ databases">
        <title>A transcriptomic atlas of mushroom development highlights an independent origin of complex multicellularity.</title>
        <authorList>
            <consortium name="DOE Joint Genome Institute"/>
            <person name="Krizsan K."/>
            <person name="Almasi E."/>
            <person name="Merenyi Z."/>
            <person name="Sahu N."/>
            <person name="Viragh M."/>
            <person name="Koszo T."/>
            <person name="Mondo S."/>
            <person name="Kiss B."/>
            <person name="Balint B."/>
            <person name="Kues U."/>
            <person name="Barry K."/>
            <person name="Hegedus J.C."/>
            <person name="Henrissat B."/>
            <person name="Johnson J."/>
            <person name="Lipzen A."/>
            <person name="Ohm R."/>
            <person name="Nagy I."/>
            <person name="Pangilinan J."/>
            <person name="Yan J."/>
            <person name="Xiong Y."/>
            <person name="Grigoriev I.V."/>
            <person name="Hibbett D.S."/>
            <person name="Nagy L.G."/>
        </authorList>
    </citation>
    <scope>NUCLEOTIDE SEQUENCE [LARGE SCALE GENOMIC DNA]</scope>
    <source>
        <strain evidence="2 3">SZMC22713</strain>
    </source>
</reference>
<evidence type="ECO:0000256" key="1">
    <source>
        <dbReference type="SAM" id="Coils"/>
    </source>
</evidence>
<proteinExistence type="predicted"/>
<feature type="coiled-coil region" evidence="1">
    <location>
        <begin position="75"/>
        <end position="102"/>
    </location>
</feature>
<dbReference type="Proteomes" id="UP000294933">
    <property type="component" value="Unassembled WGS sequence"/>
</dbReference>
<protein>
    <submittedName>
        <fullName evidence="2">Uncharacterized protein</fullName>
    </submittedName>
</protein>
<dbReference type="VEuPathDB" id="FungiDB:BD410DRAFT_897009"/>
<evidence type="ECO:0000313" key="2">
    <source>
        <dbReference type="EMBL" id="TDL24339.1"/>
    </source>
</evidence>
<keyword evidence="3" id="KW-1185">Reference proteome</keyword>
<accession>A0A4Y7QBV3</accession>
<sequence>MLLPCSPPFRCSRATLPGGALPIVTQASHLTDSYLDSLFAPYEGCDPGLDPDHIDGKRAELDSLDHQIGIARIQMETLRHSLERARKKHAELEVRHNEVLAAANHLVGPALALAHSHGTPVSNQLFGTKSASNLPAEILLKIFSFLHKSLELDPYQLSLRRDKALTTYFHFASIASPWEIDVTPLDTQEGMQYLQEELVLAESAGYKFAVQISPSLKGSNFDTLGLALSYSHKWFTLTIGGMPDNEALVVLRRCEKVLPQLRHFCFRIYDLTPGSHLLSPWSEGCEPVAQRLRSAEVGYLHLPILGGLLVNVVELTVVMESMHQLNPNTNIDKIFRGGHSLRKLTVRRPHDYRPFPDNAFRLELANLVEIRLEYFTHETTQALLRQLNCPNVHTIGLKIPNLYNAEDSAKLFSEVDQRWRGITTLYLCAVAEDFSSVWIRTEMDEFLGNILDCLQLSSFPIPLEVERHSDLSTYKGQVGYVLFPNLKHLHLDLPYLMKRGLTTLFGLITERRRGDSVASIQTLKLSLGGEVIKDQAQVLESLQFYVDDAIYTTRNDATRS</sequence>
<keyword evidence="1" id="KW-0175">Coiled coil</keyword>
<dbReference type="AlphaFoldDB" id="A0A4Y7QBV3"/>
<gene>
    <name evidence="2" type="ORF">BD410DRAFT_897009</name>
</gene>
<dbReference type="EMBL" id="ML170167">
    <property type="protein sequence ID" value="TDL24339.1"/>
    <property type="molecule type" value="Genomic_DNA"/>
</dbReference>